<proteinExistence type="predicted"/>
<organism evidence="1">
    <name type="scientific">bioreactor metagenome</name>
    <dbReference type="NCBI Taxonomy" id="1076179"/>
    <lineage>
        <taxon>unclassified sequences</taxon>
        <taxon>metagenomes</taxon>
        <taxon>ecological metagenomes</taxon>
    </lineage>
</organism>
<reference evidence="1" key="1">
    <citation type="submission" date="2019-08" db="EMBL/GenBank/DDBJ databases">
        <authorList>
            <person name="Kucharzyk K."/>
            <person name="Murdoch R.W."/>
            <person name="Higgins S."/>
            <person name="Loffler F."/>
        </authorList>
    </citation>
    <scope>NUCLEOTIDE SEQUENCE</scope>
</reference>
<dbReference type="AlphaFoldDB" id="A0A644V670"/>
<evidence type="ECO:0000313" key="1">
    <source>
        <dbReference type="EMBL" id="MPL86302.1"/>
    </source>
</evidence>
<dbReference type="EMBL" id="VSSQ01000220">
    <property type="protein sequence ID" value="MPL86302.1"/>
    <property type="molecule type" value="Genomic_DNA"/>
</dbReference>
<name>A0A644V670_9ZZZZ</name>
<gene>
    <name evidence="1" type="ORF">SDC9_32282</name>
</gene>
<comment type="caution">
    <text evidence="1">The sequence shown here is derived from an EMBL/GenBank/DDBJ whole genome shotgun (WGS) entry which is preliminary data.</text>
</comment>
<accession>A0A644V670</accession>
<protein>
    <submittedName>
        <fullName evidence="1">Uncharacterized protein</fullName>
    </submittedName>
</protein>
<sequence length="41" mass="4993">MQPEIDLNYKQIKQDILDIVKEELERIEGDDNLRHLLKKEE</sequence>